<organism evidence="5 6">
    <name type="scientific">Austropuccinia psidii MF-1</name>
    <dbReference type="NCBI Taxonomy" id="1389203"/>
    <lineage>
        <taxon>Eukaryota</taxon>
        <taxon>Fungi</taxon>
        <taxon>Dikarya</taxon>
        <taxon>Basidiomycota</taxon>
        <taxon>Pucciniomycotina</taxon>
        <taxon>Pucciniomycetes</taxon>
        <taxon>Pucciniales</taxon>
        <taxon>Sphaerophragmiaceae</taxon>
        <taxon>Austropuccinia</taxon>
    </lineage>
</organism>
<dbReference type="Proteomes" id="UP000765509">
    <property type="component" value="Unassembled WGS sequence"/>
</dbReference>
<evidence type="ECO:0000256" key="2">
    <source>
        <dbReference type="PROSITE-ProRule" id="PRU00047"/>
    </source>
</evidence>
<sequence>MPKARNVYQEIKSQFRKASWSSIVRHARNVFHPVDQSHNIIKHAINLNETIKAIECQLNPLDSNKILTLSLFFLVPMMQDQITLALDTRLSANPKLAINMEDILDIVQQLSHSSGLPLNQESLQISRADASTLKPSKGKKRYEEQPFATPSPPSSQQKSSQKFNPSYSSSPILQRSEGWKKKWLTHRNPCSYCGEAGHWALDCPASLKAKQA</sequence>
<feature type="domain" description="CCHC-type" evidence="4">
    <location>
        <begin position="190"/>
        <end position="204"/>
    </location>
</feature>
<keyword evidence="2" id="KW-0863">Zinc-finger</keyword>
<keyword evidence="1" id="KW-0507">mRNA processing</keyword>
<dbReference type="GO" id="GO:0008270">
    <property type="term" value="F:zinc ion binding"/>
    <property type="evidence" value="ECO:0007669"/>
    <property type="project" value="UniProtKB-KW"/>
</dbReference>
<name>A0A9Q3HWX4_9BASI</name>
<dbReference type="InterPro" id="IPR001878">
    <property type="entry name" value="Znf_CCHC"/>
</dbReference>
<reference evidence="5" key="1">
    <citation type="submission" date="2021-03" db="EMBL/GenBank/DDBJ databases">
        <title>Draft genome sequence of rust myrtle Austropuccinia psidii MF-1, a brazilian biotype.</title>
        <authorList>
            <person name="Quecine M.C."/>
            <person name="Pachon D.M.R."/>
            <person name="Bonatelli M.L."/>
            <person name="Correr F.H."/>
            <person name="Franceschini L.M."/>
            <person name="Leite T.F."/>
            <person name="Margarido G.R.A."/>
            <person name="Almeida C.A."/>
            <person name="Ferrarezi J.A."/>
            <person name="Labate C.A."/>
        </authorList>
    </citation>
    <scope>NUCLEOTIDE SEQUENCE</scope>
    <source>
        <strain evidence="5">MF-1</strain>
    </source>
</reference>
<keyword evidence="6" id="KW-1185">Reference proteome</keyword>
<dbReference type="GO" id="GO:0003676">
    <property type="term" value="F:nucleic acid binding"/>
    <property type="evidence" value="ECO:0007669"/>
    <property type="project" value="InterPro"/>
</dbReference>
<dbReference type="InterPro" id="IPR036875">
    <property type="entry name" value="Znf_CCHC_sf"/>
</dbReference>
<evidence type="ECO:0000313" key="6">
    <source>
        <dbReference type="Proteomes" id="UP000765509"/>
    </source>
</evidence>
<dbReference type="PROSITE" id="PS50158">
    <property type="entry name" value="ZF_CCHC"/>
    <property type="match status" value="1"/>
</dbReference>
<dbReference type="AlphaFoldDB" id="A0A9Q3HWX4"/>
<dbReference type="EMBL" id="AVOT02027856">
    <property type="protein sequence ID" value="MBW0520133.1"/>
    <property type="molecule type" value="Genomic_DNA"/>
</dbReference>
<dbReference type="SMART" id="SM00343">
    <property type="entry name" value="ZnF_C2HC"/>
    <property type="match status" value="1"/>
</dbReference>
<comment type="caution">
    <text evidence="5">The sequence shown here is derived from an EMBL/GenBank/DDBJ whole genome shotgun (WGS) entry which is preliminary data.</text>
</comment>
<keyword evidence="2" id="KW-0479">Metal-binding</keyword>
<feature type="region of interest" description="Disordered" evidence="3">
    <location>
        <begin position="127"/>
        <end position="172"/>
    </location>
</feature>
<dbReference type="SUPFAM" id="SSF57756">
    <property type="entry name" value="Retrovirus zinc finger-like domains"/>
    <property type="match status" value="1"/>
</dbReference>
<protein>
    <recommendedName>
        <fullName evidence="4">CCHC-type domain-containing protein</fullName>
    </recommendedName>
</protein>
<evidence type="ECO:0000313" key="5">
    <source>
        <dbReference type="EMBL" id="MBW0520133.1"/>
    </source>
</evidence>
<dbReference type="Gene3D" id="4.10.60.10">
    <property type="entry name" value="Zinc finger, CCHC-type"/>
    <property type="match status" value="1"/>
</dbReference>
<dbReference type="GO" id="GO:0006397">
    <property type="term" value="P:mRNA processing"/>
    <property type="evidence" value="ECO:0007669"/>
    <property type="project" value="UniProtKB-KW"/>
</dbReference>
<evidence type="ECO:0000256" key="3">
    <source>
        <dbReference type="SAM" id="MobiDB-lite"/>
    </source>
</evidence>
<evidence type="ECO:0000259" key="4">
    <source>
        <dbReference type="PROSITE" id="PS50158"/>
    </source>
</evidence>
<feature type="compositionally biased region" description="Polar residues" evidence="3">
    <location>
        <begin position="163"/>
        <end position="172"/>
    </location>
</feature>
<accession>A0A9Q3HWX4</accession>
<evidence type="ECO:0000256" key="1">
    <source>
        <dbReference type="ARBA" id="ARBA00022664"/>
    </source>
</evidence>
<gene>
    <name evidence="5" type="ORF">O181_059848</name>
</gene>
<proteinExistence type="predicted"/>
<dbReference type="OrthoDB" id="18781at2759"/>
<keyword evidence="2" id="KW-0862">Zinc</keyword>
<dbReference type="Pfam" id="PF00098">
    <property type="entry name" value="zf-CCHC"/>
    <property type="match status" value="1"/>
</dbReference>